<sequence>MILEIFKKTGNIFLTALLVLLGLYAILIQFSSSLIQTIYKKMGWSIIIATKENSIYNILPIIILIVLIGLGIWYGYKYEKKGWTFWLRLVSLSVILSFILFPIFL</sequence>
<evidence type="ECO:0000313" key="2">
    <source>
        <dbReference type="EMBL" id="CFX13358.1"/>
    </source>
</evidence>
<keyword evidence="1" id="KW-0472">Membrane</keyword>
<feature type="transmembrane region" description="Helical" evidence="1">
    <location>
        <begin position="55"/>
        <end position="76"/>
    </location>
</feature>
<keyword evidence="3" id="KW-1185">Reference proteome</keyword>
<protein>
    <submittedName>
        <fullName evidence="2">Uncharacterized</fullName>
    </submittedName>
</protein>
<dbReference type="Proteomes" id="UP000045545">
    <property type="component" value="Unassembled WGS sequence"/>
</dbReference>
<evidence type="ECO:0000313" key="3">
    <source>
        <dbReference type="Proteomes" id="UP000045545"/>
    </source>
</evidence>
<evidence type="ECO:0000256" key="1">
    <source>
        <dbReference type="SAM" id="Phobius"/>
    </source>
</evidence>
<organism evidence="2 3">
    <name type="scientific">Syntrophomonas zehnderi OL-4</name>
    <dbReference type="NCBI Taxonomy" id="690567"/>
    <lineage>
        <taxon>Bacteria</taxon>
        <taxon>Bacillati</taxon>
        <taxon>Bacillota</taxon>
        <taxon>Clostridia</taxon>
        <taxon>Eubacteriales</taxon>
        <taxon>Syntrophomonadaceae</taxon>
        <taxon>Syntrophomonas</taxon>
    </lineage>
</organism>
<feature type="transmembrane region" description="Helical" evidence="1">
    <location>
        <begin position="85"/>
        <end position="104"/>
    </location>
</feature>
<feature type="transmembrane region" description="Helical" evidence="1">
    <location>
        <begin position="12"/>
        <end position="35"/>
    </location>
</feature>
<accession>A0A0E4C7V6</accession>
<name>A0A0E4C7V6_9FIRM</name>
<keyword evidence="1" id="KW-1133">Transmembrane helix</keyword>
<gene>
    <name evidence="2" type="ORF">558</name>
</gene>
<proteinExistence type="predicted"/>
<keyword evidence="1" id="KW-0812">Transmembrane</keyword>
<reference evidence="2 3" key="1">
    <citation type="submission" date="2015-03" db="EMBL/GenBank/DDBJ databases">
        <authorList>
            <person name="Murphy D."/>
        </authorList>
    </citation>
    <scope>NUCLEOTIDE SEQUENCE [LARGE SCALE GENOMIC DNA]</scope>
    <source>
        <strain evidence="2 3">OL-4</strain>
    </source>
</reference>
<dbReference type="EMBL" id="CGIH01000006">
    <property type="protein sequence ID" value="CFX13358.1"/>
    <property type="molecule type" value="Genomic_DNA"/>
</dbReference>
<dbReference type="AlphaFoldDB" id="A0A0E4C7V6"/>
<dbReference type="RefSeq" id="WP_046495567.1">
    <property type="nucleotide sequence ID" value="NZ_CGIH01000006.1"/>
</dbReference>